<dbReference type="PROSITE" id="PS01087">
    <property type="entry name" value="RADICAL_ACTIVATING"/>
    <property type="match status" value="1"/>
</dbReference>
<dbReference type="EC" id="1.97.1.-" evidence="12"/>
<dbReference type="Proteomes" id="UP000441925">
    <property type="component" value="Unassembled WGS sequence"/>
</dbReference>
<dbReference type="Gene3D" id="3.20.20.70">
    <property type="entry name" value="Aldolase class I"/>
    <property type="match status" value="1"/>
</dbReference>
<dbReference type="RefSeq" id="WP_154541047.1">
    <property type="nucleotide sequence ID" value="NZ_VULQ01000008.1"/>
</dbReference>
<dbReference type="PANTHER" id="PTHR30352">
    <property type="entry name" value="PYRUVATE FORMATE-LYASE-ACTIVATING ENZYME"/>
    <property type="match status" value="1"/>
</dbReference>
<reference evidence="13 14" key="1">
    <citation type="submission" date="2019-08" db="EMBL/GenBank/DDBJ databases">
        <title>In-depth cultivation of the pig gut microbiome towards novel bacterial diversity and tailored functional studies.</title>
        <authorList>
            <person name="Wylensek D."/>
            <person name="Hitch T.C.A."/>
            <person name="Clavel T."/>
        </authorList>
    </citation>
    <scope>NUCLEOTIDE SEQUENCE [LARGE SCALE GENOMIC DNA]</scope>
    <source>
        <strain evidence="13 14">WCA-380-WT-2B</strain>
    </source>
</reference>
<keyword evidence="8 12" id="KW-0560">Oxidoreductase</keyword>
<evidence type="ECO:0000256" key="9">
    <source>
        <dbReference type="ARBA" id="ARBA00023004"/>
    </source>
</evidence>
<dbReference type="InterPro" id="IPR007197">
    <property type="entry name" value="rSAM"/>
</dbReference>
<keyword evidence="10" id="KW-0411">Iron-sulfur</keyword>
<dbReference type="PIRSF" id="PIRSF000368">
    <property type="entry name" value="NrdG"/>
    <property type="match status" value="1"/>
</dbReference>
<name>A0A6N7VFG3_9FIRM</name>
<evidence type="ECO:0000256" key="10">
    <source>
        <dbReference type="ARBA" id="ARBA00023014"/>
    </source>
</evidence>
<evidence type="ECO:0000256" key="6">
    <source>
        <dbReference type="ARBA" id="ARBA00022691"/>
    </source>
</evidence>
<evidence type="ECO:0000256" key="3">
    <source>
        <dbReference type="ARBA" id="ARBA00009777"/>
    </source>
</evidence>
<evidence type="ECO:0000313" key="13">
    <source>
        <dbReference type="EMBL" id="MSS78175.1"/>
    </source>
</evidence>
<keyword evidence="7" id="KW-0479">Metal-binding</keyword>
<organism evidence="13 14">
    <name type="scientific">Anaerococcus porci</name>
    <dbReference type="NCBI Taxonomy" id="2652269"/>
    <lineage>
        <taxon>Bacteria</taxon>
        <taxon>Bacillati</taxon>
        <taxon>Bacillota</taxon>
        <taxon>Tissierellia</taxon>
        <taxon>Tissierellales</taxon>
        <taxon>Peptoniphilaceae</taxon>
        <taxon>Anaerococcus</taxon>
    </lineage>
</organism>
<dbReference type="InterPro" id="IPR058240">
    <property type="entry name" value="rSAM_sf"/>
</dbReference>
<evidence type="ECO:0000313" key="14">
    <source>
        <dbReference type="Proteomes" id="UP000441925"/>
    </source>
</evidence>
<dbReference type="EMBL" id="VULQ01000008">
    <property type="protein sequence ID" value="MSS78175.1"/>
    <property type="molecule type" value="Genomic_DNA"/>
</dbReference>
<keyword evidence="5" id="KW-0004">4Fe-4S</keyword>
<dbReference type="PANTHER" id="PTHR30352:SF2">
    <property type="entry name" value="ANAEROBIC RIBONUCLEOSIDE-TRIPHOSPHATE REDUCTASE-ACTIVATING PROTEIN"/>
    <property type="match status" value="1"/>
</dbReference>
<evidence type="ECO:0000256" key="7">
    <source>
        <dbReference type="ARBA" id="ARBA00022723"/>
    </source>
</evidence>
<dbReference type="NCBIfam" id="TIGR02491">
    <property type="entry name" value="NrdG"/>
    <property type="match status" value="1"/>
</dbReference>
<evidence type="ECO:0000256" key="5">
    <source>
        <dbReference type="ARBA" id="ARBA00022485"/>
    </source>
</evidence>
<dbReference type="SFLD" id="SFLDG01063">
    <property type="entry name" value="activating_enzymes__group_1"/>
    <property type="match status" value="1"/>
</dbReference>
<protein>
    <recommendedName>
        <fullName evidence="4 12">Anaerobic ribonucleoside-triphosphate reductase-activating protein</fullName>
        <ecNumber evidence="12">1.97.1.-</ecNumber>
    </recommendedName>
</protein>
<comment type="catalytic activity">
    <reaction evidence="11">
        <text>glycyl-[protein] + reduced [flavodoxin] + S-adenosyl-L-methionine = glycin-2-yl radical-[protein] + semiquinone [flavodoxin] + 5'-deoxyadenosine + L-methionine + H(+)</text>
        <dbReference type="Rhea" id="RHEA:61976"/>
        <dbReference type="Rhea" id="RHEA-COMP:10622"/>
        <dbReference type="Rhea" id="RHEA-COMP:14480"/>
        <dbReference type="Rhea" id="RHEA-COMP:15993"/>
        <dbReference type="Rhea" id="RHEA-COMP:15994"/>
        <dbReference type="ChEBI" id="CHEBI:15378"/>
        <dbReference type="ChEBI" id="CHEBI:17319"/>
        <dbReference type="ChEBI" id="CHEBI:29947"/>
        <dbReference type="ChEBI" id="CHEBI:32722"/>
        <dbReference type="ChEBI" id="CHEBI:57618"/>
        <dbReference type="ChEBI" id="CHEBI:57844"/>
        <dbReference type="ChEBI" id="CHEBI:59789"/>
        <dbReference type="ChEBI" id="CHEBI:140311"/>
    </reaction>
</comment>
<dbReference type="GO" id="GO:0051539">
    <property type="term" value="F:4 iron, 4 sulfur cluster binding"/>
    <property type="evidence" value="ECO:0007669"/>
    <property type="project" value="UniProtKB-KW"/>
</dbReference>
<dbReference type="GO" id="GO:0004748">
    <property type="term" value="F:ribonucleoside-diphosphate reductase activity, thioredoxin disulfide as acceptor"/>
    <property type="evidence" value="ECO:0007669"/>
    <property type="project" value="TreeGrafter"/>
</dbReference>
<accession>A0A6N7VFG3</accession>
<sequence length="166" mass="19172">MRYGQIRKYDVANGPGIRTSFFVTGCSANCKNCFNTEYMNPNYGKLWTEKETDLIIDYLKKDEIEGLTILGGEPFESVRDLIEIVRKIRDKSDKSIWIFSGFKYEVLVNNKESKKLLSMCDVLVDGLFVEELKNLKLKFKGSSNQRTIDIQKSLEKNKICILDGYK</sequence>
<dbReference type="SFLD" id="SFLDS00029">
    <property type="entry name" value="Radical_SAM"/>
    <property type="match status" value="1"/>
</dbReference>
<comment type="function">
    <text evidence="2 12">Activation of anaerobic ribonucleoside-triphosphate reductase under anaerobic conditions by generation of an organic free radical, using S-adenosylmethionine and reduced flavodoxin as cosubstrates to produce 5'-deoxy-adenosine.</text>
</comment>
<dbReference type="InterPro" id="IPR001989">
    <property type="entry name" value="Radical_activat_CS"/>
</dbReference>
<dbReference type="GO" id="GO:0043365">
    <property type="term" value="F:[formate-C-acetyltransferase]-activating enzyme activity"/>
    <property type="evidence" value="ECO:0007669"/>
    <property type="project" value="InterPro"/>
</dbReference>
<dbReference type="AlphaFoldDB" id="A0A6N7VFG3"/>
<keyword evidence="6" id="KW-0949">S-adenosyl-L-methionine</keyword>
<comment type="cofactor">
    <cofactor evidence="1">
        <name>[4Fe-4S] cluster</name>
        <dbReference type="ChEBI" id="CHEBI:49883"/>
    </cofactor>
</comment>
<evidence type="ECO:0000256" key="1">
    <source>
        <dbReference type="ARBA" id="ARBA00001966"/>
    </source>
</evidence>
<keyword evidence="14" id="KW-1185">Reference proteome</keyword>
<dbReference type="SFLD" id="SFLDG01066">
    <property type="entry name" value="organic_radical-activating_enz"/>
    <property type="match status" value="1"/>
</dbReference>
<comment type="similarity">
    <text evidence="3 12">Belongs to the organic radical-activating enzymes family.</text>
</comment>
<evidence type="ECO:0000256" key="2">
    <source>
        <dbReference type="ARBA" id="ARBA00003852"/>
    </source>
</evidence>
<dbReference type="InterPro" id="IPR012837">
    <property type="entry name" value="NrdG"/>
</dbReference>
<evidence type="ECO:0000256" key="8">
    <source>
        <dbReference type="ARBA" id="ARBA00023002"/>
    </source>
</evidence>
<dbReference type="Pfam" id="PF13353">
    <property type="entry name" value="Fer4_12"/>
    <property type="match status" value="1"/>
</dbReference>
<dbReference type="InterPro" id="IPR034457">
    <property type="entry name" value="Organic_radical-activating"/>
</dbReference>
<gene>
    <name evidence="13" type="primary">nrdG</name>
    <name evidence="13" type="ORF">FYJ26_07145</name>
</gene>
<proteinExistence type="inferred from homology"/>
<evidence type="ECO:0000256" key="12">
    <source>
        <dbReference type="PIRNR" id="PIRNR000368"/>
    </source>
</evidence>
<dbReference type="SFLD" id="SFLDF00299">
    <property type="entry name" value="anaerobic_ribonucleoside-triph"/>
    <property type="match status" value="1"/>
</dbReference>
<dbReference type="CDD" id="cd01335">
    <property type="entry name" value="Radical_SAM"/>
    <property type="match status" value="1"/>
</dbReference>
<comment type="caution">
    <text evidence="13">The sequence shown here is derived from an EMBL/GenBank/DDBJ whole genome shotgun (WGS) entry which is preliminary data.</text>
</comment>
<dbReference type="GO" id="GO:0046872">
    <property type="term" value="F:metal ion binding"/>
    <property type="evidence" value="ECO:0007669"/>
    <property type="project" value="UniProtKB-KW"/>
</dbReference>
<evidence type="ECO:0000256" key="4">
    <source>
        <dbReference type="ARBA" id="ARBA00014281"/>
    </source>
</evidence>
<keyword evidence="9" id="KW-0408">Iron</keyword>
<evidence type="ECO:0000256" key="11">
    <source>
        <dbReference type="ARBA" id="ARBA00047365"/>
    </source>
</evidence>
<dbReference type="InterPro" id="IPR013785">
    <property type="entry name" value="Aldolase_TIM"/>
</dbReference>
<dbReference type="SUPFAM" id="SSF102114">
    <property type="entry name" value="Radical SAM enzymes"/>
    <property type="match status" value="1"/>
</dbReference>